<comment type="caution">
    <text evidence="2">The sequence shown here is derived from an EMBL/GenBank/DDBJ whole genome shotgun (WGS) entry which is preliminary data.</text>
</comment>
<feature type="transmembrane region" description="Helical" evidence="1">
    <location>
        <begin position="12"/>
        <end position="32"/>
    </location>
</feature>
<dbReference type="Proteomes" id="UP000462435">
    <property type="component" value="Unassembled WGS sequence"/>
</dbReference>
<feature type="transmembrane region" description="Helical" evidence="1">
    <location>
        <begin position="52"/>
        <end position="72"/>
    </location>
</feature>
<sequence>MYFSIFLMVLSLYAWTFFAVPLFLTLIQNLIWNNTRLGDHRFSSDMRWGRTTFIVFTNLLGIAATLGLYTPFAQIRMIRYRIESMTLYPASQLDEFIASTEPAGSAAGEGMTDLLDFDLSL</sequence>
<reference evidence="3" key="1">
    <citation type="journal article" date="2020" name="MBio">
        <title>Horizontal gene transfer to a defensive symbiont with a reduced genome amongst a multipartite beetle microbiome.</title>
        <authorList>
            <person name="Waterworth S.C."/>
            <person name="Florez L.V."/>
            <person name="Rees E.R."/>
            <person name="Hertweck C."/>
            <person name="Kaltenpoth M."/>
            <person name="Kwan J.C."/>
        </authorList>
    </citation>
    <scope>NUCLEOTIDE SEQUENCE [LARGE SCALE GENOMIC DNA]</scope>
</reference>
<gene>
    <name evidence="2" type="ORF">GAK35_01101</name>
</gene>
<proteinExistence type="predicted"/>
<dbReference type="Pfam" id="PF05987">
    <property type="entry name" value="DUF898"/>
    <property type="match status" value="1"/>
</dbReference>
<keyword evidence="1" id="KW-0472">Membrane</keyword>
<dbReference type="AlphaFoldDB" id="A0A7V8JVG6"/>
<accession>A0A7V8JVG6</accession>
<evidence type="ECO:0008006" key="4">
    <source>
        <dbReference type="Google" id="ProtNLM"/>
    </source>
</evidence>
<evidence type="ECO:0000313" key="3">
    <source>
        <dbReference type="Proteomes" id="UP000462435"/>
    </source>
</evidence>
<dbReference type="EMBL" id="WNDX01000022">
    <property type="protein sequence ID" value="KAF1046262.1"/>
    <property type="molecule type" value="Genomic_DNA"/>
</dbReference>
<protein>
    <recommendedName>
        <fullName evidence="4">DUF898 domain-containing protein</fullName>
    </recommendedName>
</protein>
<evidence type="ECO:0000313" key="2">
    <source>
        <dbReference type="EMBL" id="KAF1046262.1"/>
    </source>
</evidence>
<dbReference type="InterPro" id="IPR010295">
    <property type="entry name" value="DUF898"/>
</dbReference>
<keyword evidence="1" id="KW-1133">Transmembrane helix</keyword>
<name>A0A7V8JVG6_9BURK</name>
<evidence type="ECO:0000256" key="1">
    <source>
        <dbReference type="SAM" id="Phobius"/>
    </source>
</evidence>
<organism evidence="2 3">
    <name type="scientific">Herbaspirillum frisingense</name>
    <dbReference type="NCBI Taxonomy" id="92645"/>
    <lineage>
        <taxon>Bacteria</taxon>
        <taxon>Pseudomonadati</taxon>
        <taxon>Pseudomonadota</taxon>
        <taxon>Betaproteobacteria</taxon>
        <taxon>Burkholderiales</taxon>
        <taxon>Oxalobacteraceae</taxon>
        <taxon>Herbaspirillum</taxon>
    </lineage>
</organism>
<keyword evidence="1" id="KW-0812">Transmembrane</keyword>